<name>A0A2M8GN63_9BACT</name>
<evidence type="ECO:0000256" key="1">
    <source>
        <dbReference type="SAM" id="Phobius"/>
    </source>
</evidence>
<sequence length="598" mass="65849">MKKVLIFIIFFSFSCFVSPFPVFSQQQSEHWVCLKIDRGVITPGNELVKLRADDKAKPLPNSDTYILECISTDHGQICTTGKSALDQIVYKQDNTALLNGAFKFISSIPHNPVKSDAVGEIGTVEWNANHELHNGMHSKYLALNYFTPSPTAAVGSGGALHQQTFGFDFLNTAKNCLIVAWDPFGRVFDSQSLEPVMGATVTLLMKRAGGNFTPVTTNDMLGGNIINPQTLAEDGGFSFVVPDATYKLIVAGSNYTFPITNLTALHSNYTKIYSEIYPAATGEEIVQAGSIQHRDIPVKSLGQPTNNPPKLMSYFYNTEPINQKIVIEGKVSHPFTNVTFWSYIPTETDSEAQGKQLLQLQADKKGEFKAEIDQSVFDKEKGEYFGQLVLTKTDLTQLANKSGFFGKVLSMVGSLFKRVEAQTQQSTTVKFDPIPTYLEGYAYDASGQILPNAQVGVYLSFSNKPYYQTTTDEKGYFKITSENLPTMPYGLRYTTVTGSLVKATTGNFISQNKKYLAENKTNPFVFKNQQGKEITKADISPTVNPVNTTTSPVKQTPANGLILIGVLIFILVIVIIILITLFIKRKQPESPPTAPGLS</sequence>
<dbReference type="EMBL" id="PFQK01000032">
    <property type="protein sequence ID" value="PJC82017.1"/>
    <property type="molecule type" value="Genomic_DNA"/>
</dbReference>
<reference evidence="4" key="1">
    <citation type="submission" date="2017-09" db="EMBL/GenBank/DDBJ databases">
        <title>Depth-based differentiation of microbial function through sediment-hosted aquifers and enrichment of novel symbionts in the deep terrestrial subsurface.</title>
        <authorList>
            <person name="Probst A.J."/>
            <person name="Ladd B."/>
            <person name="Jarett J.K."/>
            <person name="Geller-Mcgrath D.E."/>
            <person name="Sieber C.M.K."/>
            <person name="Emerson J.B."/>
            <person name="Anantharaman K."/>
            <person name="Thomas B.C."/>
            <person name="Malmstrom R."/>
            <person name="Stieglmeier M."/>
            <person name="Klingl A."/>
            <person name="Woyke T."/>
            <person name="Ryan C.M."/>
            <person name="Banfield J.F."/>
        </authorList>
    </citation>
    <scope>NUCLEOTIDE SEQUENCE [LARGE SCALE GENOMIC DNA]</scope>
</reference>
<feature type="chain" id="PRO_5014986722" description="Carboxypeptidase regulatory-like domain-containing protein" evidence="2">
    <location>
        <begin position="18"/>
        <end position="598"/>
    </location>
</feature>
<feature type="signal peptide" evidence="2">
    <location>
        <begin position="1"/>
        <end position="17"/>
    </location>
</feature>
<keyword evidence="2" id="KW-0732">Signal</keyword>
<evidence type="ECO:0000256" key="2">
    <source>
        <dbReference type="SAM" id="SignalP"/>
    </source>
</evidence>
<keyword evidence="1" id="KW-0472">Membrane</keyword>
<gene>
    <name evidence="3" type="ORF">CO007_01585</name>
</gene>
<dbReference type="PROSITE" id="PS51257">
    <property type="entry name" value="PROKAR_LIPOPROTEIN"/>
    <property type="match status" value="1"/>
</dbReference>
<feature type="transmembrane region" description="Helical" evidence="1">
    <location>
        <begin position="561"/>
        <end position="583"/>
    </location>
</feature>
<organism evidence="3 4">
    <name type="scientific">Candidatus Roizmanbacteria bacterium CG_4_8_14_3_um_filter_36_10</name>
    <dbReference type="NCBI Taxonomy" id="1974834"/>
    <lineage>
        <taxon>Bacteria</taxon>
        <taxon>Candidatus Roizmaniibacteriota</taxon>
    </lineage>
</organism>
<evidence type="ECO:0000313" key="3">
    <source>
        <dbReference type="EMBL" id="PJC82017.1"/>
    </source>
</evidence>
<accession>A0A2M8GN63</accession>
<dbReference type="AlphaFoldDB" id="A0A2M8GN63"/>
<keyword evidence="1" id="KW-1133">Transmembrane helix</keyword>
<protein>
    <recommendedName>
        <fullName evidence="5">Carboxypeptidase regulatory-like domain-containing protein</fullName>
    </recommendedName>
</protein>
<dbReference type="Proteomes" id="UP000229370">
    <property type="component" value="Unassembled WGS sequence"/>
</dbReference>
<evidence type="ECO:0008006" key="5">
    <source>
        <dbReference type="Google" id="ProtNLM"/>
    </source>
</evidence>
<comment type="caution">
    <text evidence="3">The sequence shown here is derived from an EMBL/GenBank/DDBJ whole genome shotgun (WGS) entry which is preliminary data.</text>
</comment>
<evidence type="ECO:0000313" key="4">
    <source>
        <dbReference type="Proteomes" id="UP000229370"/>
    </source>
</evidence>
<keyword evidence="1" id="KW-0812">Transmembrane</keyword>
<proteinExistence type="predicted"/>